<dbReference type="RefSeq" id="WP_242288470.1">
    <property type="nucleotide sequence ID" value="NZ_JAKKSL010000005.1"/>
</dbReference>
<dbReference type="PANTHER" id="PTHR32552:SF81">
    <property type="entry name" value="TONB-DEPENDENT OUTER MEMBRANE RECEPTOR"/>
    <property type="match status" value="1"/>
</dbReference>
<dbReference type="PANTHER" id="PTHR32552">
    <property type="entry name" value="FERRICHROME IRON RECEPTOR-RELATED"/>
    <property type="match status" value="1"/>
</dbReference>
<evidence type="ECO:0000256" key="5">
    <source>
        <dbReference type="ARBA" id="ARBA00022692"/>
    </source>
</evidence>
<evidence type="ECO:0000256" key="12">
    <source>
        <dbReference type="SAM" id="SignalP"/>
    </source>
</evidence>
<evidence type="ECO:0000256" key="11">
    <source>
        <dbReference type="PROSITE-ProRule" id="PRU01360"/>
    </source>
</evidence>
<sequence>MKLSKLSLAIAGSLLAISSQQVVLAEEDKAVNRGIEVIEVTATKRITTKQDTPMAIEAISGDDLASKNIINLEEMSSSMPNVLIAEGQQTTSVNIRGMGSGADRSFEQSVAMFVDNVYMPRSRSYRAAFFDMERVEVLRGPQSVIFGLNATAGSVAVHSASSRPGDDNFVKIGGAYESEYAGYRAEIIMGGSTDDLGYRLAVRTSDTGDGIYENLYTGQEYGSTEDTVVRGTLVWDASSDLQITAKINYAEATYEGPHGQQVYPEDEFAAGLTQPEFLGLFPDYEYDWTIYDDNSLLDLHSEIAEGYETELFSVSMTADYSMGDYLLTSTASFSRSDSINANSVGGLAFTDTPAMGYFLGNPDISLDFTFIFS</sequence>
<gene>
    <name evidence="14" type="ORF">L3081_22195</name>
</gene>
<name>A0ABS9X755_9GAMM</name>
<keyword evidence="10 11" id="KW-0998">Cell outer membrane</keyword>
<evidence type="ECO:0000256" key="3">
    <source>
        <dbReference type="ARBA" id="ARBA00022452"/>
    </source>
</evidence>
<dbReference type="InterPro" id="IPR012910">
    <property type="entry name" value="Plug_dom"/>
</dbReference>
<dbReference type="Gene3D" id="2.40.170.20">
    <property type="entry name" value="TonB-dependent receptor, beta-barrel domain"/>
    <property type="match status" value="1"/>
</dbReference>
<keyword evidence="5 11" id="KW-0812">Transmembrane</keyword>
<evidence type="ECO:0000256" key="4">
    <source>
        <dbReference type="ARBA" id="ARBA00022496"/>
    </source>
</evidence>
<comment type="similarity">
    <text evidence="11">Belongs to the TonB-dependent receptor family.</text>
</comment>
<evidence type="ECO:0000256" key="1">
    <source>
        <dbReference type="ARBA" id="ARBA00004571"/>
    </source>
</evidence>
<keyword evidence="9 11" id="KW-0472">Membrane</keyword>
<keyword evidence="7" id="KW-0406">Ion transport</keyword>
<keyword evidence="14" id="KW-0675">Receptor</keyword>
<evidence type="ECO:0000313" key="14">
    <source>
        <dbReference type="EMBL" id="MCI2285597.1"/>
    </source>
</evidence>
<keyword evidence="15" id="KW-1185">Reference proteome</keyword>
<evidence type="ECO:0000256" key="10">
    <source>
        <dbReference type="ARBA" id="ARBA00023237"/>
    </source>
</evidence>
<dbReference type="InterPro" id="IPR036942">
    <property type="entry name" value="Beta-barrel_TonB_sf"/>
</dbReference>
<evidence type="ECO:0000256" key="8">
    <source>
        <dbReference type="ARBA" id="ARBA00023077"/>
    </source>
</evidence>
<feature type="domain" description="TonB-dependent receptor plug" evidence="13">
    <location>
        <begin position="49"/>
        <end position="153"/>
    </location>
</feature>
<reference evidence="14" key="1">
    <citation type="submission" date="2022-01" db="EMBL/GenBank/DDBJ databases">
        <title>Colwellia maritima, isolated from seawater.</title>
        <authorList>
            <person name="Kristyanto S."/>
            <person name="Jung J."/>
            <person name="Jeon C.O."/>
        </authorList>
    </citation>
    <scope>NUCLEOTIDE SEQUENCE</scope>
    <source>
        <strain evidence="14">MSW7</strain>
    </source>
</reference>
<dbReference type="SUPFAM" id="SSF56935">
    <property type="entry name" value="Porins"/>
    <property type="match status" value="1"/>
</dbReference>
<evidence type="ECO:0000313" key="15">
    <source>
        <dbReference type="Proteomes" id="UP001139646"/>
    </source>
</evidence>
<dbReference type="Proteomes" id="UP001139646">
    <property type="component" value="Unassembled WGS sequence"/>
</dbReference>
<evidence type="ECO:0000259" key="13">
    <source>
        <dbReference type="Pfam" id="PF07715"/>
    </source>
</evidence>
<protein>
    <submittedName>
        <fullName evidence="14">TonB-dependent receptor plug domain-containing protein</fullName>
    </submittedName>
</protein>
<organism evidence="14 15">
    <name type="scientific">Colwellia maritima</name>
    <dbReference type="NCBI Taxonomy" id="2912588"/>
    <lineage>
        <taxon>Bacteria</taxon>
        <taxon>Pseudomonadati</taxon>
        <taxon>Pseudomonadota</taxon>
        <taxon>Gammaproteobacteria</taxon>
        <taxon>Alteromonadales</taxon>
        <taxon>Colwelliaceae</taxon>
        <taxon>Colwellia</taxon>
    </lineage>
</organism>
<evidence type="ECO:0000256" key="2">
    <source>
        <dbReference type="ARBA" id="ARBA00022448"/>
    </source>
</evidence>
<keyword evidence="6" id="KW-0408">Iron</keyword>
<keyword evidence="3 11" id="KW-1134">Transmembrane beta strand</keyword>
<keyword evidence="2 11" id="KW-0813">Transport</keyword>
<keyword evidence="8" id="KW-0798">TonB box</keyword>
<keyword evidence="12" id="KW-0732">Signal</keyword>
<comment type="caution">
    <text evidence="14">The sequence shown here is derived from an EMBL/GenBank/DDBJ whole genome shotgun (WGS) entry which is preliminary data.</text>
</comment>
<dbReference type="PROSITE" id="PS52016">
    <property type="entry name" value="TONB_DEPENDENT_REC_3"/>
    <property type="match status" value="1"/>
</dbReference>
<evidence type="ECO:0000256" key="6">
    <source>
        <dbReference type="ARBA" id="ARBA00023004"/>
    </source>
</evidence>
<feature type="signal peptide" evidence="12">
    <location>
        <begin position="1"/>
        <end position="25"/>
    </location>
</feature>
<dbReference type="Pfam" id="PF07715">
    <property type="entry name" value="Plug"/>
    <property type="match status" value="1"/>
</dbReference>
<comment type="subcellular location">
    <subcellularLocation>
        <location evidence="1 11">Cell outer membrane</location>
        <topology evidence="1 11">Multi-pass membrane protein</topology>
    </subcellularLocation>
</comment>
<dbReference type="EMBL" id="JAKKSL010000005">
    <property type="protein sequence ID" value="MCI2285597.1"/>
    <property type="molecule type" value="Genomic_DNA"/>
</dbReference>
<feature type="chain" id="PRO_5045719849" evidence="12">
    <location>
        <begin position="26"/>
        <end position="373"/>
    </location>
</feature>
<dbReference type="InterPro" id="IPR039426">
    <property type="entry name" value="TonB-dep_rcpt-like"/>
</dbReference>
<accession>A0ABS9X755</accession>
<evidence type="ECO:0000256" key="7">
    <source>
        <dbReference type="ARBA" id="ARBA00023065"/>
    </source>
</evidence>
<evidence type="ECO:0000256" key="9">
    <source>
        <dbReference type="ARBA" id="ARBA00023136"/>
    </source>
</evidence>
<proteinExistence type="inferred from homology"/>
<keyword evidence="4" id="KW-0410">Iron transport</keyword>